<accession>A0A445AI38</accession>
<dbReference type="Proteomes" id="UP000289738">
    <property type="component" value="Chromosome B02"/>
</dbReference>
<evidence type="ECO:0000313" key="2">
    <source>
        <dbReference type="Proteomes" id="UP000289738"/>
    </source>
</evidence>
<dbReference type="EMBL" id="SDMP01000012">
    <property type="protein sequence ID" value="RYR26082.1"/>
    <property type="molecule type" value="Genomic_DNA"/>
</dbReference>
<evidence type="ECO:0000313" key="1">
    <source>
        <dbReference type="EMBL" id="RYR26082.1"/>
    </source>
</evidence>
<name>A0A445AI38_ARAHY</name>
<sequence>MYLYGKLFYYFTLTRYQNLPFTLTHTHTHTHTQRSETPLGHSFFLDHHRRLLAGDRPLFLALVPLRRVLPLAAFPCVHPSLFLWYSVPATLSSSQSVVLCSRCLDVLAALPYCRIAVLRSRRFTVLLPANQLHCSGLQGFNTTLFQHD</sequence>
<dbReference type="AlphaFoldDB" id="A0A445AI38"/>
<protein>
    <submittedName>
        <fullName evidence="1">Uncharacterized protein</fullName>
    </submittedName>
</protein>
<comment type="caution">
    <text evidence="1">The sequence shown here is derived from an EMBL/GenBank/DDBJ whole genome shotgun (WGS) entry which is preliminary data.</text>
</comment>
<keyword evidence="2" id="KW-1185">Reference proteome</keyword>
<gene>
    <name evidence="1" type="ORF">Ahy_B02g060231</name>
</gene>
<proteinExistence type="predicted"/>
<reference evidence="1 2" key="1">
    <citation type="submission" date="2019-01" db="EMBL/GenBank/DDBJ databases">
        <title>Sequencing of cultivated peanut Arachis hypogaea provides insights into genome evolution and oil improvement.</title>
        <authorList>
            <person name="Chen X."/>
        </authorList>
    </citation>
    <scope>NUCLEOTIDE SEQUENCE [LARGE SCALE GENOMIC DNA]</scope>
    <source>
        <strain evidence="2">cv. Fuhuasheng</strain>
        <tissue evidence="1">Leaves</tissue>
    </source>
</reference>
<organism evidence="1 2">
    <name type="scientific">Arachis hypogaea</name>
    <name type="common">Peanut</name>
    <dbReference type="NCBI Taxonomy" id="3818"/>
    <lineage>
        <taxon>Eukaryota</taxon>
        <taxon>Viridiplantae</taxon>
        <taxon>Streptophyta</taxon>
        <taxon>Embryophyta</taxon>
        <taxon>Tracheophyta</taxon>
        <taxon>Spermatophyta</taxon>
        <taxon>Magnoliopsida</taxon>
        <taxon>eudicotyledons</taxon>
        <taxon>Gunneridae</taxon>
        <taxon>Pentapetalae</taxon>
        <taxon>rosids</taxon>
        <taxon>fabids</taxon>
        <taxon>Fabales</taxon>
        <taxon>Fabaceae</taxon>
        <taxon>Papilionoideae</taxon>
        <taxon>50 kb inversion clade</taxon>
        <taxon>dalbergioids sensu lato</taxon>
        <taxon>Dalbergieae</taxon>
        <taxon>Pterocarpus clade</taxon>
        <taxon>Arachis</taxon>
    </lineage>
</organism>